<dbReference type="RefSeq" id="WP_345712803.1">
    <property type="nucleotide sequence ID" value="NZ_BAABIL010000368.1"/>
</dbReference>
<dbReference type="Proteomes" id="UP001501195">
    <property type="component" value="Unassembled WGS sequence"/>
</dbReference>
<accession>A0ABP9I1F3</accession>
<gene>
    <name evidence="1" type="ORF">GCM10023225_23870</name>
</gene>
<sequence>MNAADEAAPTATPGEHLVALGELAVGACLLHDTLAQVARELGVEEPSDVTHRALSARIDDAVSHRGTPPWSDPRATPAAVREWTTAAVAALDACAARTRAVATRPAAPLDPDAALRGERVPLRPDDLRGLAGGCAALAGKGRQLVDALALTVASGGTQHGYHHNAALLHRVLTDPSGDPGFRPRAALDG</sequence>
<dbReference type="EMBL" id="BAABIL010000368">
    <property type="protein sequence ID" value="GAA4983868.1"/>
    <property type="molecule type" value="Genomic_DNA"/>
</dbReference>
<proteinExistence type="predicted"/>
<evidence type="ECO:0008006" key="3">
    <source>
        <dbReference type="Google" id="ProtNLM"/>
    </source>
</evidence>
<organism evidence="1 2">
    <name type="scientific">Kineococcus glutinatus</name>
    <dbReference type="NCBI Taxonomy" id="1070872"/>
    <lineage>
        <taxon>Bacteria</taxon>
        <taxon>Bacillati</taxon>
        <taxon>Actinomycetota</taxon>
        <taxon>Actinomycetes</taxon>
        <taxon>Kineosporiales</taxon>
        <taxon>Kineosporiaceae</taxon>
        <taxon>Kineococcus</taxon>
    </lineage>
</organism>
<comment type="caution">
    <text evidence="1">The sequence shown here is derived from an EMBL/GenBank/DDBJ whole genome shotgun (WGS) entry which is preliminary data.</text>
</comment>
<keyword evidence="2" id="KW-1185">Reference proteome</keyword>
<reference evidence="2" key="1">
    <citation type="journal article" date="2019" name="Int. J. Syst. Evol. Microbiol.">
        <title>The Global Catalogue of Microorganisms (GCM) 10K type strain sequencing project: providing services to taxonomists for standard genome sequencing and annotation.</title>
        <authorList>
            <consortium name="The Broad Institute Genomics Platform"/>
            <consortium name="The Broad Institute Genome Sequencing Center for Infectious Disease"/>
            <person name="Wu L."/>
            <person name="Ma J."/>
        </authorList>
    </citation>
    <scope>NUCLEOTIDE SEQUENCE [LARGE SCALE GENOMIC DNA]</scope>
    <source>
        <strain evidence="2">JCM 18126</strain>
    </source>
</reference>
<protein>
    <recommendedName>
        <fullName evidence="3">DUF222 domain-containing protein</fullName>
    </recommendedName>
</protein>
<evidence type="ECO:0000313" key="1">
    <source>
        <dbReference type="EMBL" id="GAA4983868.1"/>
    </source>
</evidence>
<evidence type="ECO:0000313" key="2">
    <source>
        <dbReference type="Proteomes" id="UP001501195"/>
    </source>
</evidence>
<name>A0ABP9I1F3_9ACTN</name>